<evidence type="ECO:0000256" key="3">
    <source>
        <dbReference type="ARBA" id="ARBA00022741"/>
    </source>
</evidence>
<dbReference type="eggNOG" id="COG1134">
    <property type="taxonomic scope" value="Bacteria"/>
</dbReference>
<dbReference type="GO" id="GO:0005524">
    <property type="term" value="F:ATP binding"/>
    <property type="evidence" value="ECO:0007669"/>
    <property type="project" value="UniProtKB-KW"/>
</dbReference>
<evidence type="ECO:0000259" key="5">
    <source>
        <dbReference type="PROSITE" id="PS50893"/>
    </source>
</evidence>
<dbReference type="SMART" id="SM00382">
    <property type="entry name" value="AAA"/>
    <property type="match status" value="1"/>
</dbReference>
<evidence type="ECO:0000256" key="2">
    <source>
        <dbReference type="ARBA" id="ARBA00022448"/>
    </source>
</evidence>
<accession>A0A081N170</accession>
<dbReference type="Gene3D" id="3.40.50.300">
    <property type="entry name" value="P-loop containing nucleotide triphosphate hydrolases"/>
    <property type="match status" value="1"/>
</dbReference>
<evidence type="ECO:0000256" key="1">
    <source>
        <dbReference type="ARBA" id="ARBA00005417"/>
    </source>
</evidence>
<dbReference type="AlphaFoldDB" id="A0A081N170"/>
<dbReference type="Proteomes" id="UP000028073">
    <property type="component" value="Unassembled WGS sequence"/>
</dbReference>
<dbReference type="InterPro" id="IPR027417">
    <property type="entry name" value="P-loop_NTPase"/>
</dbReference>
<dbReference type="InterPro" id="IPR050683">
    <property type="entry name" value="Bact_Polysacc_Export_ATP-bd"/>
</dbReference>
<evidence type="ECO:0000256" key="4">
    <source>
        <dbReference type="ARBA" id="ARBA00022840"/>
    </source>
</evidence>
<reference evidence="6 7" key="1">
    <citation type="submission" date="2014-06" db="EMBL/GenBank/DDBJ databases">
        <title>Whole Genome Sequences of Three Symbiotic Endozoicomonas Bacteria.</title>
        <authorList>
            <person name="Neave M.J."/>
            <person name="Apprill A."/>
            <person name="Voolstra C.R."/>
        </authorList>
    </citation>
    <scope>NUCLEOTIDE SEQUENCE [LARGE SCALE GENOMIC DNA]</scope>
    <source>
        <strain evidence="6 7">DSM 25634</strain>
    </source>
</reference>
<dbReference type="InterPro" id="IPR003439">
    <property type="entry name" value="ABC_transporter-like_ATP-bd"/>
</dbReference>
<feature type="domain" description="ABC transporter" evidence="5">
    <location>
        <begin position="2"/>
        <end position="217"/>
    </location>
</feature>
<proteinExistence type="inferred from homology"/>
<dbReference type="PROSITE" id="PS50893">
    <property type="entry name" value="ABC_TRANSPORTER_2"/>
    <property type="match status" value="1"/>
</dbReference>
<dbReference type="InterPro" id="IPR015860">
    <property type="entry name" value="ABC_transpr_TagH-like"/>
</dbReference>
<keyword evidence="2" id="KW-0813">Transport</keyword>
<dbReference type="GO" id="GO:0016020">
    <property type="term" value="C:membrane"/>
    <property type="evidence" value="ECO:0007669"/>
    <property type="project" value="InterPro"/>
</dbReference>
<keyword evidence="3" id="KW-0547">Nucleotide-binding</keyword>
<dbReference type="CDD" id="cd03220">
    <property type="entry name" value="ABC_KpsT_Wzt"/>
    <property type="match status" value="1"/>
</dbReference>
<evidence type="ECO:0000313" key="7">
    <source>
        <dbReference type="Proteomes" id="UP000028073"/>
    </source>
</evidence>
<gene>
    <name evidence="6" type="ORF">GZ78_27505</name>
</gene>
<sequence length="217" mass="24490">MITFNNVTKYYPTPQGRHYILKDINLTLPGDKNIGVFGANGSGKSTLMRLLAGVDFPNRGSIKIEGNVSWPLGLSGYQGSMTGRENAEFICRIYGKDKSEIREKLDYIKSFSELGDFFEMPLKSYSSGMRSKFSFAVSMAFDFDYYLIDELTAVGDKRFKEKCKKTFDAKKGIANFLFVSHNINELKRQCDIGIFIKDGSIHVHDTIDDAIDAYNSM</sequence>
<dbReference type="OrthoDB" id="9778870at2"/>
<dbReference type="Pfam" id="PF00005">
    <property type="entry name" value="ABC_tran"/>
    <property type="match status" value="1"/>
</dbReference>
<dbReference type="InterPro" id="IPR017871">
    <property type="entry name" value="ABC_transporter-like_CS"/>
</dbReference>
<evidence type="ECO:0000313" key="6">
    <source>
        <dbReference type="EMBL" id="KEQ12193.1"/>
    </source>
</evidence>
<organism evidence="6 7">
    <name type="scientific">Endozoicomonas numazuensis</name>
    <dbReference type="NCBI Taxonomy" id="1137799"/>
    <lineage>
        <taxon>Bacteria</taxon>
        <taxon>Pseudomonadati</taxon>
        <taxon>Pseudomonadota</taxon>
        <taxon>Gammaproteobacteria</taxon>
        <taxon>Oceanospirillales</taxon>
        <taxon>Endozoicomonadaceae</taxon>
        <taxon>Endozoicomonas</taxon>
    </lineage>
</organism>
<dbReference type="STRING" id="1137799.GZ78_27505"/>
<dbReference type="SUPFAM" id="SSF52540">
    <property type="entry name" value="P-loop containing nucleoside triphosphate hydrolases"/>
    <property type="match status" value="1"/>
</dbReference>
<dbReference type="PANTHER" id="PTHR46743:SF2">
    <property type="entry name" value="TEICHOIC ACIDS EXPORT ATP-BINDING PROTEIN TAGH"/>
    <property type="match status" value="1"/>
</dbReference>
<protein>
    <submittedName>
        <fullName evidence="6">ABC transporter ATP-binding protein</fullName>
    </submittedName>
</protein>
<dbReference type="PROSITE" id="PS00211">
    <property type="entry name" value="ABC_TRANSPORTER_1"/>
    <property type="match status" value="1"/>
</dbReference>
<comment type="caution">
    <text evidence="6">The sequence shown here is derived from an EMBL/GenBank/DDBJ whole genome shotgun (WGS) entry which is preliminary data.</text>
</comment>
<dbReference type="InterPro" id="IPR003593">
    <property type="entry name" value="AAA+_ATPase"/>
</dbReference>
<dbReference type="GO" id="GO:0016887">
    <property type="term" value="F:ATP hydrolysis activity"/>
    <property type="evidence" value="ECO:0007669"/>
    <property type="project" value="InterPro"/>
</dbReference>
<keyword evidence="7" id="KW-1185">Reference proteome</keyword>
<dbReference type="GO" id="GO:0140359">
    <property type="term" value="F:ABC-type transporter activity"/>
    <property type="evidence" value="ECO:0007669"/>
    <property type="project" value="InterPro"/>
</dbReference>
<keyword evidence="4 6" id="KW-0067">ATP-binding</keyword>
<name>A0A081N170_9GAMM</name>
<comment type="similarity">
    <text evidence="1">Belongs to the ABC transporter superfamily.</text>
</comment>
<dbReference type="EMBL" id="JOKH01000010">
    <property type="protein sequence ID" value="KEQ12193.1"/>
    <property type="molecule type" value="Genomic_DNA"/>
</dbReference>
<dbReference type="PANTHER" id="PTHR46743">
    <property type="entry name" value="TEICHOIC ACIDS EXPORT ATP-BINDING PROTEIN TAGH"/>
    <property type="match status" value="1"/>
</dbReference>